<dbReference type="PRINTS" id="PR00404">
    <property type="entry name" value="MADSDOMAIN"/>
</dbReference>
<keyword evidence="2" id="KW-0805">Transcription regulation</keyword>
<dbReference type="CDD" id="cd00266">
    <property type="entry name" value="MADS_SRF_like"/>
    <property type="match status" value="1"/>
</dbReference>
<evidence type="ECO:0000313" key="8">
    <source>
        <dbReference type="EMBL" id="KAK8506280.1"/>
    </source>
</evidence>
<evidence type="ECO:0000259" key="7">
    <source>
        <dbReference type="PROSITE" id="PS50066"/>
    </source>
</evidence>
<dbReference type="InterPro" id="IPR050142">
    <property type="entry name" value="MADS-box/MEF2_TF"/>
</dbReference>
<keyword evidence="6" id="KW-0175">Coiled coil</keyword>
<keyword evidence="9" id="KW-1185">Reference proteome</keyword>
<evidence type="ECO:0000256" key="3">
    <source>
        <dbReference type="ARBA" id="ARBA00023125"/>
    </source>
</evidence>
<dbReference type="Gene3D" id="3.40.1810.10">
    <property type="entry name" value="Transcription factor, MADS-box"/>
    <property type="match status" value="1"/>
</dbReference>
<sequence length="163" mass="18616">MARNKVKLAYIENNAARKASYNKRKKGLLKKVNELSTLCGVEACVVIYSSASDSQPEAWPSTVAAHRILSGFKALPAEEQSNRTLTQESLIKQMIAKAEERLKKMREENRRMELTQIMFQIFGGKALNTVKREDLNDLRMLIDQNLNAIDIRLQMLNESYVLQ</sequence>
<reference evidence="8 9" key="1">
    <citation type="journal article" date="2024" name="G3 (Bethesda)">
        <title>Genome assembly of Hibiscus sabdariffa L. provides insights into metabolisms of medicinal natural products.</title>
        <authorList>
            <person name="Kim T."/>
        </authorList>
    </citation>
    <scope>NUCLEOTIDE SEQUENCE [LARGE SCALE GENOMIC DNA]</scope>
    <source>
        <strain evidence="8">TK-2024</strain>
        <tissue evidence="8">Old leaves</tissue>
    </source>
</reference>
<keyword evidence="5" id="KW-0539">Nucleus</keyword>
<dbReference type="EMBL" id="JBBPBM010000119">
    <property type="protein sequence ID" value="KAK8506280.1"/>
    <property type="molecule type" value="Genomic_DNA"/>
</dbReference>
<dbReference type="Proteomes" id="UP001472677">
    <property type="component" value="Unassembled WGS sequence"/>
</dbReference>
<organism evidence="8 9">
    <name type="scientific">Hibiscus sabdariffa</name>
    <name type="common">roselle</name>
    <dbReference type="NCBI Taxonomy" id="183260"/>
    <lineage>
        <taxon>Eukaryota</taxon>
        <taxon>Viridiplantae</taxon>
        <taxon>Streptophyta</taxon>
        <taxon>Embryophyta</taxon>
        <taxon>Tracheophyta</taxon>
        <taxon>Spermatophyta</taxon>
        <taxon>Magnoliopsida</taxon>
        <taxon>eudicotyledons</taxon>
        <taxon>Gunneridae</taxon>
        <taxon>Pentapetalae</taxon>
        <taxon>rosids</taxon>
        <taxon>malvids</taxon>
        <taxon>Malvales</taxon>
        <taxon>Malvaceae</taxon>
        <taxon>Malvoideae</taxon>
        <taxon>Hibiscus</taxon>
    </lineage>
</organism>
<dbReference type="InterPro" id="IPR036879">
    <property type="entry name" value="TF_MADSbox_sf"/>
</dbReference>
<dbReference type="InterPro" id="IPR033897">
    <property type="entry name" value="SRF-like_MADS-box"/>
</dbReference>
<dbReference type="Pfam" id="PF00319">
    <property type="entry name" value="SRF-TF"/>
    <property type="match status" value="1"/>
</dbReference>
<accession>A0ABR2BGI9</accession>
<name>A0ABR2BGI9_9ROSI</name>
<comment type="subcellular location">
    <subcellularLocation>
        <location evidence="1">Nucleus</location>
    </subcellularLocation>
</comment>
<keyword evidence="4" id="KW-0804">Transcription</keyword>
<comment type="caution">
    <text evidence="8">The sequence shown here is derived from an EMBL/GenBank/DDBJ whole genome shotgun (WGS) entry which is preliminary data.</text>
</comment>
<feature type="domain" description="MADS-box" evidence="7">
    <location>
        <begin position="1"/>
        <end position="61"/>
    </location>
</feature>
<evidence type="ECO:0000256" key="6">
    <source>
        <dbReference type="SAM" id="Coils"/>
    </source>
</evidence>
<dbReference type="PROSITE" id="PS50066">
    <property type="entry name" value="MADS_BOX_2"/>
    <property type="match status" value="1"/>
</dbReference>
<feature type="coiled-coil region" evidence="6">
    <location>
        <begin position="88"/>
        <end position="115"/>
    </location>
</feature>
<evidence type="ECO:0000256" key="5">
    <source>
        <dbReference type="ARBA" id="ARBA00023242"/>
    </source>
</evidence>
<proteinExistence type="predicted"/>
<evidence type="ECO:0000313" key="9">
    <source>
        <dbReference type="Proteomes" id="UP001472677"/>
    </source>
</evidence>
<dbReference type="PANTHER" id="PTHR48019">
    <property type="entry name" value="SERUM RESPONSE FACTOR HOMOLOG"/>
    <property type="match status" value="1"/>
</dbReference>
<protein>
    <recommendedName>
        <fullName evidence="7">MADS-box domain-containing protein</fullName>
    </recommendedName>
</protein>
<evidence type="ECO:0000256" key="2">
    <source>
        <dbReference type="ARBA" id="ARBA00023015"/>
    </source>
</evidence>
<keyword evidence="3" id="KW-0238">DNA-binding</keyword>
<dbReference type="InterPro" id="IPR002100">
    <property type="entry name" value="TF_MADSbox"/>
</dbReference>
<dbReference type="SMART" id="SM00432">
    <property type="entry name" value="MADS"/>
    <property type="match status" value="1"/>
</dbReference>
<dbReference type="SUPFAM" id="SSF55455">
    <property type="entry name" value="SRF-like"/>
    <property type="match status" value="1"/>
</dbReference>
<gene>
    <name evidence="8" type="ORF">V6N12_019972</name>
</gene>
<evidence type="ECO:0000256" key="1">
    <source>
        <dbReference type="ARBA" id="ARBA00004123"/>
    </source>
</evidence>
<evidence type="ECO:0000256" key="4">
    <source>
        <dbReference type="ARBA" id="ARBA00023163"/>
    </source>
</evidence>